<keyword evidence="2" id="KW-1185">Reference proteome</keyword>
<sequence>MARIDRHQNRVWLAELEVEELSEMLDDSFSIIRQIPRLTSLNSIQHEARSLAAFQSVLDPKAPEIRMCFISAARAIAGLYHCAQKEEGTVEVELGDGGAPVVFEATGINALTHDGTWQTGFHLAAILRDRELMDLLCTFTTDQLRQAPGVTSEPFFYPFVEALRGYWAGDPNTAMYLAEAMELTEPERLVMANPDAVLHRAVPWMEVFFRLLEHDQKAFNDALVKALELHKAYWGSETADRADDIEGILALELCSMAALAYEQDIEIQVESDYIPGWLVRGEVAQQD</sequence>
<evidence type="ECO:0000313" key="1">
    <source>
        <dbReference type="EMBL" id="QDG52271.1"/>
    </source>
</evidence>
<evidence type="ECO:0008006" key="3">
    <source>
        <dbReference type="Google" id="ProtNLM"/>
    </source>
</evidence>
<dbReference type="Proteomes" id="UP000315995">
    <property type="component" value="Chromosome"/>
</dbReference>
<organism evidence="1 2">
    <name type="scientific">Persicimonas caeni</name>
    <dbReference type="NCBI Taxonomy" id="2292766"/>
    <lineage>
        <taxon>Bacteria</taxon>
        <taxon>Deltaproteobacteria</taxon>
        <taxon>Bradymonadales</taxon>
        <taxon>Bradymonadaceae</taxon>
        <taxon>Persicimonas</taxon>
    </lineage>
</organism>
<gene>
    <name evidence="1" type="ORF">FIV42_16455</name>
</gene>
<name>A0A4Y6PVA0_PERCE</name>
<proteinExistence type="predicted"/>
<dbReference type="AlphaFoldDB" id="A0A4Y6PVA0"/>
<dbReference type="EMBL" id="CP041186">
    <property type="protein sequence ID" value="QDG52271.1"/>
    <property type="molecule type" value="Genomic_DNA"/>
</dbReference>
<evidence type="ECO:0000313" key="2">
    <source>
        <dbReference type="Proteomes" id="UP000315995"/>
    </source>
</evidence>
<dbReference type="InterPro" id="IPR029074">
    <property type="entry name" value="Imm49"/>
</dbReference>
<accession>A0A5B8YAQ0</accession>
<protein>
    <recommendedName>
        <fullName evidence="3">Immunity 49 family protein</fullName>
    </recommendedName>
</protein>
<dbReference type="Pfam" id="PF15575">
    <property type="entry name" value="Imm49"/>
    <property type="match status" value="1"/>
</dbReference>
<accession>A0A4Y6PVA0</accession>
<reference evidence="1 2" key="1">
    <citation type="submission" date="2019-06" db="EMBL/GenBank/DDBJ databases">
        <title>Persicimonas caeni gen. nov., sp. nov., a predatory bacterium isolated from solar saltern.</title>
        <authorList>
            <person name="Wang S."/>
        </authorList>
    </citation>
    <scope>NUCLEOTIDE SEQUENCE [LARGE SCALE GENOMIC DNA]</scope>
    <source>
        <strain evidence="1 2">YN101</strain>
    </source>
</reference>
<dbReference type="OrthoDB" id="6379120at2"/>
<dbReference type="RefSeq" id="WP_141198743.1">
    <property type="nucleotide sequence ID" value="NZ_CP041186.1"/>
</dbReference>